<keyword evidence="3" id="KW-1185">Reference proteome</keyword>
<accession>A0A1H5WEI1</accession>
<name>A0A1H5WEI1_9FLAO</name>
<proteinExistence type="predicted"/>
<reference evidence="3" key="1">
    <citation type="submission" date="2016-10" db="EMBL/GenBank/DDBJ databases">
        <authorList>
            <person name="Varghese N."/>
            <person name="Submissions S."/>
        </authorList>
    </citation>
    <scope>NUCLEOTIDE SEQUENCE [LARGE SCALE GENOMIC DNA]</scope>
    <source>
        <strain evidence="3">DSM 21580</strain>
    </source>
</reference>
<sequence length="155" mass="18177">MKKFILFFALLLIGTTVSAQDFVKASDVTVENFAKYLQTKKFKILEKTADFLKIESEDGYPLYLDFDKDKKYIMFNINDGLKDTADEQKKQTLLEKISKLKMIKAVYFQKSNTVQFEYYFWVTGGFSWASLEDAITEFYLYEGDAFNLDTDKIFK</sequence>
<dbReference type="Proteomes" id="UP000236738">
    <property type="component" value="Unassembled WGS sequence"/>
</dbReference>
<protein>
    <submittedName>
        <fullName evidence="2">Uncharacterized protein</fullName>
    </submittedName>
</protein>
<feature type="signal peptide" evidence="1">
    <location>
        <begin position="1"/>
        <end position="19"/>
    </location>
</feature>
<evidence type="ECO:0000313" key="3">
    <source>
        <dbReference type="Proteomes" id="UP000236738"/>
    </source>
</evidence>
<gene>
    <name evidence="2" type="ORF">SAMN05421847_1186</name>
</gene>
<evidence type="ECO:0000256" key="1">
    <source>
        <dbReference type="SAM" id="SignalP"/>
    </source>
</evidence>
<dbReference type="AlphaFoldDB" id="A0A1H5WEI1"/>
<feature type="chain" id="PRO_5009288186" evidence="1">
    <location>
        <begin position="20"/>
        <end position="155"/>
    </location>
</feature>
<dbReference type="RefSeq" id="WP_103913182.1">
    <property type="nucleotide sequence ID" value="NZ_FNUS01000002.1"/>
</dbReference>
<dbReference type="OrthoDB" id="1257853at2"/>
<dbReference type="EMBL" id="FNUS01000002">
    <property type="protein sequence ID" value="SEF97999.1"/>
    <property type="molecule type" value="Genomic_DNA"/>
</dbReference>
<keyword evidence="1" id="KW-0732">Signal</keyword>
<organism evidence="2 3">
    <name type="scientific">Halpernia humi</name>
    <dbReference type="NCBI Taxonomy" id="493375"/>
    <lineage>
        <taxon>Bacteria</taxon>
        <taxon>Pseudomonadati</taxon>
        <taxon>Bacteroidota</taxon>
        <taxon>Flavobacteriia</taxon>
        <taxon>Flavobacteriales</taxon>
        <taxon>Weeksellaceae</taxon>
        <taxon>Chryseobacterium group</taxon>
        <taxon>Halpernia</taxon>
    </lineage>
</organism>
<evidence type="ECO:0000313" key="2">
    <source>
        <dbReference type="EMBL" id="SEF97999.1"/>
    </source>
</evidence>